<reference evidence="3 4" key="1">
    <citation type="journal article" date="2014" name="Nat. Genet.">
        <title>Genome sequence of the hot pepper provides insights into the evolution of pungency in Capsicum species.</title>
        <authorList>
            <person name="Kim S."/>
            <person name="Park M."/>
            <person name="Yeom S.I."/>
            <person name="Kim Y.M."/>
            <person name="Lee J.M."/>
            <person name="Lee H.A."/>
            <person name="Seo E."/>
            <person name="Choi J."/>
            <person name="Cheong K."/>
            <person name="Kim K.T."/>
            <person name="Jung K."/>
            <person name="Lee G.W."/>
            <person name="Oh S.K."/>
            <person name="Bae C."/>
            <person name="Kim S.B."/>
            <person name="Lee H.Y."/>
            <person name="Kim S.Y."/>
            <person name="Kim M.S."/>
            <person name="Kang B.C."/>
            <person name="Jo Y.D."/>
            <person name="Yang H.B."/>
            <person name="Jeong H.J."/>
            <person name="Kang W.H."/>
            <person name="Kwon J.K."/>
            <person name="Shin C."/>
            <person name="Lim J.Y."/>
            <person name="Park J.H."/>
            <person name="Huh J.H."/>
            <person name="Kim J.S."/>
            <person name="Kim B.D."/>
            <person name="Cohen O."/>
            <person name="Paran I."/>
            <person name="Suh M.C."/>
            <person name="Lee S.B."/>
            <person name="Kim Y.K."/>
            <person name="Shin Y."/>
            <person name="Noh S.J."/>
            <person name="Park J."/>
            <person name="Seo Y.S."/>
            <person name="Kwon S.Y."/>
            <person name="Kim H.A."/>
            <person name="Park J.M."/>
            <person name="Kim H.J."/>
            <person name="Choi S.B."/>
            <person name="Bosland P.W."/>
            <person name="Reeves G."/>
            <person name="Jo S.H."/>
            <person name="Lee B.W."/>
            <person name="Cho H.T."/>
            <person name="Choi H.S."/>
            <person name="Lee M.S."/>
            <person name="Yu Y."/>
            <person name="Do Choi Y."/>
            <person name="Park B.S."/>
            <person name="van Deynze A."/>
            <person name="Ashrafi H."/>
            <person name="Hill T."/>
            <person name="Kim W.T."/>
            <person name="Pai H.S."/>
            <person name="Ahn H.K."/>
            <person name="Yeam I."/>
            <person name="Giovannoni J.J."/>
            <person name="Rose J.K."/>
            <person name="Sorensen I."/>
            <person name="Lee S.J."/>
            <person name="Kim R.W."/>
            <person name="Choi I.Y."/>
            <person name="Choi B.S."/>
            <person name="Lim J.S."/>
            <person name="Lee Y.H."/>
            <person name="Choi D."/>
        </authorList>
    </citation>
    <scope>NUCLEOTIDE SEQUENCE [LARGE SCALE GENOMIC DNA]</scope>
    <source>
        <strain evidence="4">cv. CM334</strain>
    </source>
</reference>
<dbReference type="InterPro" id="IPR027410">
    <property type="entry name" value="TCP-1-like_intermed_sf"/>
</dbReference>
<comment type="caution">
    <text evidence="3">The sequence shown here is derived from an EMBL/GenBank/DDBJ whole genome shotgun (WGS) entry which is preliminary data.</text>
</comment>
<accession>A0A2G2YSR3</accession>
<dbReference type="SUPFAM" id="SSF48592">
    <property type="entry name" value="GroEL equatorial domain-like"/>
    <property type="match status" value="1"/>
</dbReference>
<name>A0A2G2YSR3_CAPAN</name>
<evidence type="ECO:0000313" key="3">
    <source>
        <dbReference type="EMBL" id="PHT72786.1"/>
    </source>
</evidence>
<dbReference type="EMBL" id="AYRZ02000009">
    <property type="protein sequence ID" value="PHT72786.1"/>
    <property type="molecule type" value="Genomic_DNA"/>
</dbReference>
<dbReference type="GO" id="GO:0140662">
    <property type="term" value="F:ATP-dependent protein folding chaperone"/>
    <property type="evidence" value="ECO:0007669"/>
    <property type="project" value="InterPro"/>
</dbReference>
<evidence type="ECO:0000313" key="4">
    <source>
        <dbReference type="Proteomes" id="UP000222542"/>
    </source>
</evidence>
<dbReference type="InterPro" id="IPR027409">
    <property type="entry name" value="GroEL-like_apical_dom_sf"/>
</dbReference>
<dbReference type="Gene3D" id="3.50.7.10">
    <property type="entry name" value="GroEL"/>
    <property type="match status" value="1"/>
</dbReference>
<dbReference type="STRING" id="4072.A0A2G2YSR3"/>
<dbReference type="AlphaFoldDB" id="A0A2G2YSR3"/>
<dbReference type="Gene3D" id="3.30.260.10">
    <property type="entry name" value="TCP-1-like chaperonin intermediate domain"/>
    <property type="match status" value="1"/>
</dbReference>
<dbReference type="FunFam" id="3.50.7.10:FF:000001">
    <property type="entry name" value="60 kDa chaperonin"/>
    <property type="match status" value="1"/>
</dbReference>
<evidence type="ECO:0000256" key="2">
    <source>
        <dbReference type="ARBA" id="ARBA00023186"/>
    </source>
</evidence>
<dbReference type="Gramene" id="PHT72786">
    <property type="protein sequence ID" value="PHT72786"/>
    <property type="gene ID" value="T459_23571"/>
</dbReference>
<proteinExistence type="inferred from homology"/>
<dbReference type="InterPro" id="IPR001844">
    <property type="entry name" value="Cpn60/GroEL"/>
</dbReference>
<keyword evidence="4" id="KW-1185">Reference proteome</keyword>
<keyword evidence="2" id="KW-0143">Chaperone</keyword>
<dbReference type="Proteomes" id="UP000222542">
    <property type="component" value="Unassembled WGS sequence"/>
</dbReference>
<comment type="similarity">
    <text evidence="1">Belongs to the chaperonin (HSP60) family.</text>
</comment>
<dbReference type="SUPFAM" id="SSF52029">
    <property type="entry name" value="GroEL apical domain-like"/>
    <property type="match status" value="1"/>
</dbReference>
<gene>
    <name evidence="3" type="ORF">T459_23571</name>
</gene>
<dbReference type="Gene3D" id="1.10.560.10">
    <property type="entry name" value="GroEL-like equatorial domain"/>
    <property type="match status" value="1"/>
</dbReference>
<evidence type="ECO:0000256" key="1">
    <source>
        <dbReference type="ARBA" id="ARBA00006607"/>
    </source>
</evidence>
<reference evidence="3 4" key="2">
    <citation type="journal article" date="2017" name="Genome Biol.">
        <title>New reference genome sequences of hot pepper reveal the massive evolution of plant disease-resistance genes by retroduplication.</title>
        <authorList>
            <person name="Kim S."/>
            <person name="Park J."/>
            <person name="Yeom S.I."/>
            <person name="Kim Y.M."/>
            <person name="Seo E."/>
            <person name="Kim K.T."/>
            <person name="Kim M.S."/>
            <person name="Lee J.M."/>
            <person name="Cheong K."/>
            <person name="Shin H.S."/>
            <person name="Kim S.B."/>
            <person name="Han K."/>
            <person name="Lee J."/>
            <person name="Park M."/>
            <person name="Lee H.A."/>
            <person name="Lee H.Y."/>
            <person name="Lee Y."/>
            <person name="Oh S."/>
            <person name="Lee J.H."/>
            <person name="Choi E."/>
            <person name="Choi E."/>
            <person name="Lee S.E."/>
            <person name="Jeon J."/>
            <person name="Kim H."/>
            <person name="Choi G."/>
            <person name="Song H."/>
            <person name="Lee J."/>
            <person name="Lee S.C."/>
            <person name="Kwon J.K."/>
            <person name="Lee H.Y."/>
            <person name="Koo N."/>
            <person name="Hong Y."/>
            <person name="Kim R.W."/>
            <person name="Kang W.H."/>
            <person name="Huh J.H."/>
            <person name="Kang B.C."/>
            <person name="Yang T.J."/>
            <person name="Lee Y.H."/>
            <person name="Bennetzen J.L."/>
            <person name="Choi D."/>
        </authorList>
    </citation>
    <scope>NUCLEOTIDE SEQUENCE [LARGE SCALE GENOMIC DNA]</scope>
    <source>
        <strain evidence="4">cv. CM334</strain>
    </source>
</reference>
<dbReference type="OMA" id="ISITRSM"/>
<organism evidence="3 4">
    <name type="scientific">Capsicum annuum</name>
    <name type="common">Capsicum pepper</name>
    <dbReference type="NCBI Taxonomy" id="4072"/>
    <lineage>
        <taxon>Eukaryota</taxon>
        <taxon>Viridiplantae</taxon>
        <taxon>Streptophyta</taxon>
        <taxon>Embryophyta</taxon>
        <taxon>Tracheophyta</taxon>
        <taxon>Spermatophyta</taxon>
        <taxon>Magnoliopsida</taxon>
        <taxon>eudicotyledons</taxon>
        <taxon>Gunneridae</taxon>
        <taxon>Pentapetalae</taxon>
        <taxon>asterids</taxon>
        <taxon>lamiids</taxon>
        <taxon>Solanales</taxon>
        <taxon>Solanaceae</taxon>
        <taxon>Solanoideae</taxon>
        <taxon>Capsiceae</taxon>
        <taxon>Capsicum</taxon>
    </lineage>
</organism>
<dbReference type="InterPro" id="IPR027413">
    <property type="entry name" value="GROEL-like_equatorial_sf"/>
</dbReference>
<sequence>MYFTSDHLPEIAECIQNYLEYSANPGMIVQIKLSLSFLEGANDDIEFCTKLVHEESIIILSGTTCSTILTRAIFVEGFKSMAAGMNAMDLRRGITMAVDSIVTNLKSRAKMINTSKEITQELEDPLILIHEKNISSVNAVVKALELALKIQNPLLIVAEEVGSEALATLILNKLHTGIKVCAIKSLGFGENRKANLQDLFILTGGQVVREELGLSIENMEFEMLGTCKKVTISKDDTIILDGVGQKKSIEERYE</sequence>
<dbReference type="GO" id="GO:0042026">
    <property type="term" value="P:protein refolding"/>
    <property type="evidence" value="ECO:0007669"/>
    <property type="project" value="InterPro"/>
</dbReference>
<protein>
    <submittedName>
        <fullName evidence="3">Chaperonin CPN60-1, mitochondrial</fullName>
    </submittedName>
</protein>
<dbReference type="PANTHER" id="PTHR45633">
    <property type="entry name" value="60 KDA HEAT SHOCK PROTEIN, MITOCHONDRIAL"/>
    <property type="match status" value="1"/>
</dbReference>